<evidence type="ECO:0000256" key="8">
    <source>
        <dbReference type="ARBA" id="ARBA00023242"/>
    </source>
</evidence>
<comment type="catalytic activity">
    <reaction evidence="9">
        <text>RNA(n) + ATP = RNA(n)-3'-adenine ribonucleotide + diphosphate</text>
        <dbReference type="Rhea" id="RHEA:11332"/>
        <dbReference type="Rhea" id="RHEA-COMP:14527"/>
        <dbReference type="Rhea" id="RHEA-COMP:17347"/>
        <dbReference type="ChEBI" id="CHEBI:30616"/>
        <dbReference type="ChEBI" id="CHEBI:33019"/>
        <dbReference type="ChEBI" id="CHEBI:140395"/>
        <dbReference type="ChEBI" id="CHEBI:173115"/>
        <dbReference type="EC" id="2.7.7.19"/>
    </reaction>
</comment>
<dbReference type="Proteomes" id="UP000887560">
    <property type="component" value="Unplaced"/>
</dbReference>
<evidence type="ECO:0000256" key="6">
    <source>
        <dbReference type="ARBA" id="ARBA00022741"/>
    </source>
</evidence>
<dbReference type="AlphaFoldDB" id="A0A915NP08"/>
<evidence type="ECO:0000256" key="1">
    <source>
        <dbReference type="ARBA" id="ARBA00004123"/>
    </source>
</evidence>
<keyword evidence="4" id="KW-0507">mRNA processing</keyword>
<dbReference type="GO" id="GO:1990817">
    <property type="term" value="F:poly(A) RNA polymerase activity"/>
    <property type="evidence" value="ECO:0007669"/>
    <property type="project" value="UniProtKB-EC"/>
</dbReference>
<dbReference type="GO" id="GO:0005524">
    <property type="term" value="F:ATP binding"/>
    <property type="evidence" value="ECO:0007669"/>
    <property type="project" value="UniProtKB-KW"/>
</dbReference>
<dbReference type="GO" id="GO:0006397">
    <property type="term" value="P:mRNA processing"/>
    <property type="evidence" value="ECO:0007669"/>
    <property type="project" value="UniProtKB-KW"/>
</dbReference>
<evidence type="ECO:0000256" key="5">
    <source>
        <dbReference type="ARBA" id="ARBA00022679"/>
    </source>
</evidence>
<comment type="similarity">
    <text evidence="2">Belongs to the poly(A) polymerase family.</text>
</comment>
<dbReference type="PANTHER" id="PTHR10682:SF10">
    <property type="entry name" value="POLYNUCLEOTIDE ADENYLYLTRANSFERASE"/>
    <property type="match status" value="1"/>
</dbReference>
<keyword evidence="11" id="KW-1185">Reference proteome</keyword>
<dbReference type="SUPFAM" id="SSF81631">
    <property type="entry name" value="PAP/OAS1 substrate-binding domain"/>
    <property type="match status" value="1"/>
</dbReference>
<evidence type="ECO:0000256" key="9">
    <source>
        <dbReference type="ARBA" id="ARBA00048830"/>
    </source>
</evidence>
<reference evidence="12" key="1">
    <citation type="submission" date="2022-11" db="UniProtKB">
        <authorList>
            <consortium name="WormBaseParasite"/>
        </authorList>
    </citation>
    <scope>IDENTIFICATION</scope>
</reference>
<proteinExistence type="inferred from homology"/>
<dbReference type="InterPro" id="IPR007012">
    <property type="entry name" value="PolA_pol_cen_dom"/>
</dbReference>
<dbReference type="EC" id="2.7.7.19" evidence="3"/>
<name>A0A915NP08_9BILA</name>
<comment type="subcellular location">
    <subcellularLocation>
        <location evidence="1">Nucleus</location>
    </subcellularLocation>
</comment>
<dbReference type="PANTHER" id="PTHR10682">
    <property type="entry name" value="POLY A POLYMERASE"/>
    <property type="match status" value="1"/>
</dbReference>
<evidence type="ECO:0000313" key="12">
    <source>
        <dbReference type="WBParaSite" id="scf7180000420573.g5478"/>
    </source>
</evidence>
<evidence type="ECO:0000256" key="2">
    <source>
        <dbReference type="ARBA" id="ARBA00010912"/>
    </source>
</evidence>
<evidence type="ECO:0000259" key="10">
    <source>
        <dbReference type="Pfam" id="PF04928"/>
    </source>
</evidence>
<keyword evidence="8" id="KW-0539">Nucleus</keyword>
<feature type="domain" description="Poly(A) polymerase central" evidence="10">
    <location>
        <begin position="1"/>
        <end position="124"/>
    </location>
</feature>
<evidence type="ECO:0000256" key="3">
    <source>
        <dbReference type="ARBA" id="ARBA00012388"/>
    </source>
</evidence>
<protein>
    <recommendedName>
        <fullName evidence="3">polynucleotide adenylyltransferase</fullName>
        <ecNumber evidence="3">2.7.7.19</ecNumber>
    </recommendedName>
</protein>
<dbReference type="Gene3D" id="1.10.1410.10">
    <property type="match status" value="1"/>
</dbReference>
<dbReference type="WBParaSite" id="scf7180000420573.g5478">
    <property type="protein sequence ID" value="scf7180000420573.g5478"/>
    <property type="gene ID" value="scf7180000420573.g5478"/>
</dbReference>
<keyword evidence="5" id="KW-0808">Transferase</keyword>
<organism evidence="11 12">
    <name type="scientific">Meloidogyne floridensis</name>
    <dbReference type="NCBI Taxonomy" id="298350"/>
    <lineage>
        <taxon>Eukaryota</taxon>
        <taxon>Metazoa</taxon>
        <taxon>Ecdysozoa</taxon>
        <taxon>Nematoda</taxon>
        <taxon>Chromadorea</taxon>
        <taxon>Rhabditida</taxon>
        <taxon>Tylenchina</taxon>
        <taxon>Tylenchomorpha</taxon>
        <taxon>Tylenchoidea</taxon>
        <taxon>Meloidogynidae</taxon>
        <taxon>Meloidogyninae</taxon>
        <taxon>Meloidogyne</taxon>
    </lineage>
</organism>
<keyword evidence="6" id="KW-0547">Nucleotide-binding</keyword>
<sequence>MFGYLSGTILSIMATKICLLYPSGSLSFLLHKFFIIFSEWDWPKPLLLEHLSTKEDLEKLGRIKLKLNSWQIKDLEREGNLMPVISTKYPEINSAKNINENGKKIIIDEMNKSLQRFKYLNSKNFNKMDNFWKENIFAELNYKKYFKYFLIITCSINSEEENGDSLFGFIKSKIKKAMEIWSKIEEFEVHLEHKVLRTNLKENLLEYRILSGYEEKGRCRIDGKAKGLEIPANYKAKNGFLELPLLVIIPYLIVDTEFVTGLASNFQINPD</sequence>
<dbReference type="Pfam" id="PF04928">
    <property type="entry name" value="PAP_central"/>
    <property type="match status" value="1"/>
</dbReference>
<dbReference type="GO" id="GO:0005634">
    <property type="term" value="C:nucleus"/>
    <property type="evidence" value="ECO:0007669"/>
    <property type="project" value="UniProtKB-SubCell"/>
</dbReference>
<evidence type="ECO:0000313" key="11">
    <source>
        <dbReference type="Proteomes" id="UP000887560"/>
    </source>
</evidence>
<keyword evidence="7" id="KW-0067">ATP-binding</keyword>
<evidence type="ECO:0000256" key="7">
    <source>
        <dbReference type="ARBA" id="ARBA00022840"/>
    </source>
</evidence>
<accession>A0A915NP08</accession>
<evidence type="ECO:0000256" key="4">
    <source>
        <dbReference type="ARBA" id="ARBA00022664"/>
    </source>
</evidence>